<dbReference type="InterPro" id="IPR003615">
    <property type="entry name" value="HNH_nuc"/>
</dbReference>
<protein>
    <recommendedName>
        <fullName evidence="2">HNH domain-containing protein</fullName>
    </recommendedName>
</protein>
<dbReference type="Gene3D" id="1.10.30.50">
    <property type="match status" value="1"/>
</dbReference>
<proteinExistence type="predicted"/>
<reference evidence="4" key="1">
    <citation type="journal article" date="2019" name="Int. J. Syst. Evol. Microbiol.">
        <title>The Global Catalogue of Microorganisms (GCM) 10K type strain sequencing project: providing services to taxonomists for standard genome sequencing and annotation.</title>
        <authorList>
            <consortium name="The Broad Institute Genomics Platform"/>
            <consortium name="The Broad Institute Genome Sequencing Center for Infectious Disease"/>
            <person name="Wu L."/>
            <person name="Ma J."/>
        </authorList>
    </citation>
    <scope>NUCLEOTIDE SEQUENCE [LARGE SCALE GENOMIC DNA]</scope>
    <source>
        <strain evidence="4">JCM 17808</strain>
    </source>
</reference>
<dbReference type="InterPro" id="IPR002711">
    <property type="entry name" value="HNH"/>
</dbReference>
<comment type="caution">
    <text evidence="3">The sequence shown here is derived from an EMBL/GenBank/DDBJ whole genome shotgun (WGS) entry which is preliminary data.</text>
</comment>
<keyword evidence="4" id="KW-1185">Reference proteome</keyword>
<feature type="compositionally biased region" description="Basic and acidic residues" evidence="1">
    <location>
        <begin position="548"/>
        <end position="569"/>
    </location>
</feature>
<feature type="compositionally biased region" description="Basic and acidic residues" evidence="1">
    <location>
        <begin position="524"/>
        <end position="535"/>
    </location>
</feature>
<dbReference type="EMBL" id="BAABGL010000036">
    <property type="protein sequence ID" value="GAA4395634.1"/>
    <property type="molecule type" value="Genomic_DNA"/>
</dbReference>
<feature type="region of interest" description="Disordered" evidence="1">
    <location>
        <begin position="295"/>
        <end position="322"/>
    </location>
</feature>
<evidence type="ECO:0000259" key="2">
    <source>
        <dbReference type="Pfam" id="PF01844"/>
    </source>
</evidence>
<evidence type="ECO:0000313" key="3">
    <source>
        <dbReference type="EMBL" id="GAA4395634.1"/>
    </source>
</evidence>
<feature type="compositionally biased region" description="Low complexity" evidence="1">
    <location>
        <begin position="308"/>
        <end position="321"/>
    </location>
</feature>
<evidence type="ECO:0000313" key="4">
    <source>
        <dbReference type="Proteomes" id="UP001500642"/>
    </source>
</evidence>
<evidence type="ECO:0000256" key="1">
    <source>
        <dbReference type="SAM" id="MobiDB-lite"/>
    </source>
</evidence>
<name>A0ABP8JT14_9MICO</name>
<dbReference type="RefSeq" id="WP_345032664.1">
    <property type="nucleotide sequence ID" value="NZ_BAABGL010000036.1"/>
</dbReference>
<feature type="domain" description="HNH" evidence="2">
    <location>
        <begin position="422"/>
        <end position="467"/>
    </location>
</feature>
<dbReference type="Proteomes" id="UP001500642">
    <property type="component" value="Unassembled WGS sequence"/>
</dbReference>
<feature type="region of interest" description="Disordered" evidence="1">
    <location>
        <begin position="511"/>
        <end position="600"/>
    </location>
</feature>
<organism evidence="3 4">
    <name type="scientific">Brevibacterium pityocampae</name>
    <dbReference type="NCBI Taxonomy" id="506594"/>
    <lineage>
        <taxon>Bacteria</taxon>
        <taxon>Bacillati</taxon>
        <taxon>Actinomycetota</taxon>
        <taxon>Actinomycetes</taxon>
        <taxon>Micrococcales</taxon>
        <taxon>Brevibacteriaceae</taxon>
        <taxon>Brevibacterium</taxon>
    </lineage>
</organism>
<dbReference type="Pfam" id="PF01844">
    <property type="entry name" value="HNH"/>
    <property type="match status" value="1"/>
</dbReference>
<gene>
    <name evidence="3" type="ORF">GCM10023167_26130</name>
</gene>
<sequence>MTATRTDPAGARAPDGVPALLRLQDSLPAYDRLMLARMRLIADTVVEECLDLEPEPAPELAAEPMSTSKWVLERMTGEHLTCLAAVLDSTITRAYSTARDALIACFSLHRTRALVETGTMCFDRLQYAARRAHRLGDAALAELDAGIAELRPDLSWKSYCRAVNDLIRLLTDNDDRAEDVHIRRRVEFWRSDPSEGKLLLTGPLEPLYALHRRLEATARAIARAQTGTFGEQLPPGSVIIDDRTVPQLMFDLMSTLAPGTEVEVLNPVDFGRGDPATGTDAGELVDALIRTAGGAADARDAAPPVDPDPASGPGSASADPSRVVITCPTNQEWLRRQATVVVTVPFLSLTGHAELPGHWSDGGPVPAEMAQRFASRSSTFYRILTDPVSGAVCDEAARSYVIPKGTRMTMNEKWMWCTAPGCARRAETCDADHAIPFDHADPAAGGRTDLENLHPLCRAHHLMKTKRMLTLHAGPGGMKRWEFPHGITAEVRAAERIIDRAAAREMLRVLGLPDPSGRAGPENPDDRAGPADPGDRAGPMDPGDQAGPDDHRFCSGPDRSPDSAADRGRPRPAGPPDPWTCRSGADDALWTHADDDPPPF</sequence>
<accession>A0ABP8JT14</accession>
<dbReference type="CDD" id="cd00085">
    <property type="entry name" value="HNHc"/>
    <property type="match status" value="1"/>
</dbReference>